<proteinExistence type="predicted"/>
<dbReference type="AlphaFoldDB" id="A0A2I0IWU4"/>
<dbReference type="OrthoDB" id="2160189at2759"/>
<organism evidence="1 2">
    <name type="scientific">Punica granatum</name>
    <name type="common">Pomegranate</name>
    <dbReference type="NCBI Taxonomy" id="22663"/>
    <lineage>
        <taxon>Eukaryota</taxon>
        <taxon>Viridiplantae</taxon>
        <taxon>Streptophyta</taxon>
        <taxon>Embryophyta</taxon>
        <taxon>Tracheophyta</taxon>
        <taxon>Spermatophyta</taxon>
        <taxon>Magnoliopsida</taxon>
        <taxon>eudicotyledons</taxon>
        <taxon>Gunneridae</taxon>
        <taxon>Pentapetalae</taxon>
        <taxon>rosids</taxon>
        <taxon>malvids</taxon>
        <taxon>Myrtales</taxon>
        <taxon>Lythraceae</taxon>
        <taxon>Punica</taxon>
    </lineage>
</organism>
<dbReference type="InterPro" id="IPR033469">
    <property type="entry name" value="CYTH-like_dom_sf"/>
</dbReference>
<accession>A0A2I0IWU4</accession>
<dbReference type="PROSITE" id="PS51707">
    <property type="entry name" value="CYTH"/>
    <property type="match status" value="1"/>
</dbReference>
<dbReference type="PANTHER" id="PTHR34948">
    <property type="entry name" value="OS08G0299200 PROTEIN"/>
    <property type="match status" value="1"/>
</dbReference>
<dbReference type="GeneID" id="116199177"/>
<dbReference type="SMART" id="SM01118">
    <property type="entry name" value="CYTH"/>
    <property type="match status" value="1"/>
</dbReference>
<evidence type="ECO:0000313" key="1">
    <source>
        <dbReference type="EMBL" id="PKI48468.1"/>
    </source>
</evidence>
<dbReference type="Gene3D" id="2.40.320.10">
    <property type="entry name" value="Hypothetical Protein Pfu-838710-001"/>
    <property type="match status" value="1"/>
</dbReference>
<comment type="caution">
    <text evidence="1">The sequence shown here is derived from an EMBL/GenBank/DDBJ whole genome shotgun (WGS) entry which is preliminary data.</text>
</comment>
<evidence type="ECO:0000313" key="2">
    <source>
        <dbReference type="Proteomes" id="UP000233551"/>
    </source>
</evidence>
<keyword evidence="2" id="KW-1185">Reference proteome</keyword>
<sequence>MEVEIKLKLPDSTAHQKLSELLSPFHLKTLTQENVFFDSPAAELVKNFAALRLRFYDLDSRCVISLKAKPVISGGISRVEEEEEPLDPVLARTLVAEPSRILSVNPSNVVRRVREEYGVKELVCLGGFRNVRSVYEWRGLTLELDETMYDFGTSYEIECETVEPERDQKLIEGLLSENGVRYTYSSMNKFAVFRTGKLPE</sequence>
<protein>
    <submittedName>
        <fullName evidence="1">Uncharacterized protein</fullName>
    </submittedName>
</protein>
<dbReference type="CDD" id="cd07374">
    <property type="entry name" value="CYTH-like_Pase"/>
    <property type="match status" value="1"/>
</dbReference>
<dbReference type="GO" id="GO:0016462">
    <property type="term" value="F:pyrophosphatase activity"/>
    <property type="evidence" value="ECO:0007669"/>
    <property type="project" value="UniProtKB-ARBA"/>
</dbReference>
<dbReference type="Proteomes" id="UP000233551">
    <property type="component" value="Unassembled WGS sequence"/>
</dbReference>
<dbReference type="PANTHER" id="PTHR34948:SF9">
    <property type="entry name" value="CYTH DOMAIN-CONTAINING PROTEIN"/>
    <property type="match status" value="1"/>
</dbReference>
<dbReference type="SUPFAM" id="SSF55154">
    <property type="entry name" value="CYTH-like phosphatases"/>
    <property type="match status" value="1"/>
</dbReference>
<reference evidence="1 2" key="1">
    <citation type="submission" date="2017-11" db="EMBL/GenBank/DDBJ databases">
        <title>De-novo sequencing of pomegranate (Punica granatum L.) genome.</title>
        <authorList>
            <person name="Akparov Z."/>
            <person name="Amiraslanov A."/>
            <person name="Hajiyeva S."/>
            <person name="Abbasov M."/>
            <person name="Kaur K."/>
            <person name="Hamwieh A."/>
            <person name="Solovyev V."/>
            <person name="Salamov A."/>
            <person name="Braich B."/>
            <person name="Kosarev P."/>
            <person name="Mahmoud A."/>
            <person name="Hajiyev E."/>
            <person name="Babayeva S."/>
            <person name="Izzatullayeva V."/>
            <person name="Mammadov A."/>
            <person name="Mammadov A."/>
            <person name="Sharifova S."/>
            <person name="Ojaghi J."/>
            <person name="Eynullazada K."/>
            <person name="Bayramov B."/>
            <person name="Abdulazimova A."/>
            <person name="Shahmuradov I."/>
        </authorList>
    </citation>
    <scope>NUCLEOTIDE SEQUENCE [LARGE SCALE GENOMIC DNA]</scope>
    <source>
        <strain evidence="2">cv. AG2017</strain>
        <tissue evidence="1">Leaf</tissue>
    </source>
</reference>
<name>A0A2I0IWU4_PUNGR</name>
<dbReference type="InterPro" id="IPR023577">
    <property type="entry name" value="CYTH_domain"/>
</dbReference>
<dbReference type="STRING" id="22663.A0A2I0IWU4"/>
<dbReference type="Pfam" id="PF01928">
    <property type="entry name" value="CYTH"/>
    <property type="match status" value="1"/>
</dbReference>
<dbReference type="EMBL" id="PGOL01002383">
    <property type="protein sequence ID" value="PKI48468.1"/>
    <property type="molecule type" value="Genomic_DNA"/>
</dbReference>
<gene>
    <name evidence="1" type="ORF">CRG98_031090</name>
</gene>